<protein>
    <submittedName>
        <fullName evidence="1">Uncharacterized protein</fullName>
    </submittedName>
</protein>
<reference evidence="1" key="1">
    <citation type="submission" date="2019-02" db="EMBL/GenBank/DDBJ databases">
        <authorList>
            <person name="Bachy C."/>
            <person name="Yung C.-M."/>
            <person name="Roux S."/>
            <person name="Sullivan M.B."/>
            <person name="Worden A.Z."/>
        </authorList>
    </citation>
    <scope>NUCLEOTIDE SEQUENCE</scope>
    <source>
        <strain evidence="1">BII-V2</strain>
    </source>
</reference>
<organism evidence="1">
    <name type="scientific">Bathycoccus sp. RCC716 virus 2</name>
    <dbReference type="NCBI Taxonomy" id="2530039"/>
    <lineage>
        <taxon>Viruses</taxon>
        <taxon>Varidnaviria</taxon>
        <taxon>Bamfordvirae</taxon>
        <taxon>Nucleocytoviricota</taxon>
        <taxon>Megaviricetes</taxon>
        <taxon>Algavirales</taxon>
        <taxon>Phycodnaviridae</taxon>
        <taxon>Prasinovirus</taxon>
    </lineage>
</organism>
<evidence type="ECO:0000313" key="1">
    <source>
        <dbReference type="EMBL" id="QOR60398.1"/>
    </source>
</evidence>
<accession>A0A7S6NYE5</accession>
<name>A0A7S6NYE5_9PHYC</name>
<proteinExistence type="predicted"/>
<dbReference type="EMBL" id="MK522038">
    <property type="protein sequence ID" value="QOR60398.1"/>
    <property type="molecule type" value="Genomic_DNA"/>
</dbReference>
<sequence length="77" mass="8874">MSQRLGMADGRCYTINSSSQLYNNYVMKQNGISFEDNYSFRKLLQQKGPEILRPSQDQQKTQCGSCDKALLKMPNIY</sequence>